<protein>
    <recommendedName>
        <fullName evidence="2">histidine kinase</fullName>
        <ecNumber evidence="2">2.7.13.3</ecNumber>
    </recommendedName>
</protein>
<accession>A0ABV2LRA5</accession>
<feature type="domain" description="Histidine kinase" evidence="10">
    <location>
        <begin position="186"/>
        <end position="386"/>
    </location>
</feature>
<feature type="transmembrane region" description="Helical" evidence="9">
    <location>
        <begin position="148"/>
        <end position="168"/>
    </location>
</feature>
<keyword evidence="7" id="KW-0067">ATP-binding</keyword>
<evidence type="ECO:0000256" key="9">
    <source>
        <dbReference type="SAM" id="Phobius"/>
    </source>
</evidence>
<feature type="transmembrane region" description="Helical" evidence="9">
    <location>
        <begin position="12"/>
        <end position="31"/>
    </location>
</feature>
<organism evidence="11 12">
    <name type="scientific">Moheibacter stercoris</name>
    <dbReference type="NCBI Taxonomy" id="1628251"/>
    <lineage>
        <taxon>Bacteria</taxon>
        <taxon>Pseudomonadati</taxon>
        <taxon>Bacteroidota</taxon>
        <taxon>Flavobacteriia</taxon>
        <taxon>Flavobacteriales</taxon>
        <taxon>Weeksellaceae</taxon>
        <taxon>Moheibacter</taxon>
    </lineage>
</organism>
<keyword evidence="12" id="KW-1185">Reference proteome</keyword>
<evidence type="ECO:0000256" key="7">
    <source>
        <dbReference type="ARBA" id="ARBA00022840"/>
    </source>
</evidence>
<keyword evidence="4" id="KW-0808">Transferase</keyword>
<keyword evidence="9" id="KW-0812">Transmembrane</keyword>
<keyword evidence="9" id="KW-0472">Membrane</keyword>
<evidence type="ECO:0000256" key="4">
    <source>
        <dbReference type="ARBA" id="ARBA00022679"/>
    </source>
</evidence>
<evidence type="ECO:0000256" key="5">
    <source>
        <dbReference type="ARBA" id="ARBA00022741"/>
    </source>
</evidence>
<keyword evidence="5" id="KW-0547">Nucleotide-binding</keyword>
<comment type="caution">
    <text evidence="11">The sequence shown here is derived from an EMBL/GenBank/DDBJ whole genome shotgun (WGS) entry which is preliminary data.</text>
</comment>
<dbReference type="Proteomes" id="UP001549146">
    <property type="component" value="Unassembled WGS sequence"/>
</dbReference>
<dbReference type="InterPro" id="IPR003594">
    <property type="entry name" value="HATPase_dom"/>
</dbReference>
<evidence type="ECO:0000256" key="6">
    <source>
        <dbReference type="ARBA" id="ARBA00022777"/>
    </source>
</evidence>
<dbReference type="EMBL" id="JBEPMO010000003">
    <property type="protein sequence ID" value="MET3731111.1"/>
    <property type="molecule type" value="Genomic_DNA"/>
</dbReference>
<keyword evidence="9" id="KW-1133">Transmembrane helix</keyword>
<proteinExistence type="predicted"/>
<evidence type="ECO:0000256" key="1">
    <source>
        <dbReference type="ARBA" id="ARBA00000085"/>
    </source>
</evidence>
<dbReference type="InterPro" id="IPR003661">
    <property type="entry name" value="HisK_dim/P_dom"/>
</dbReference>
<evidence type="ECO:0000256" key="8">
    <source>
        <dbReference type="ARBA" id="ARBA00023012"/>
    </source>
</evidence>
<evidence type="ECO:0000256" key="2">
    <source>
        <dbReference type="ARBA" id="ARBA00012438"/>
    </source>
</evidence>
<dbReference type="PRINTS" id="PR00344">
    <property type="entry name" value="BCTRLSENSOR"/>
</dbReference>
<dbReference type="Gene3D" id="3.30.565.10">
    <property type="entry name" value="Histidine kinase-like ATPase, C-terminal domain"/>
    <property type="match status" value="1"/>
</dbReference>
<dbReference type="SMART" id="SM00387">
    <property type="entry name" value="HATPase_c"/>
    <property type="match status" value="1"/>
</dbReference>
<gene>
    <name evidence="11" type="ORF">ABID46_000678</name>
</gene>
<dbReference type="PROSITE" id="PS50109">
    <property type="entry name" value="HIS_KIN"/>
    <property type="match status" value="1"/>
</dbReference>
<sequence length="386" mass="44421">MNRFDLLKNRNLSKWIGFLVAFLIFGATVWYSNQFAQQLKKEEQTKMETYAKAVQLMGSDLTLSSDAQNFLLDIANRNTTMPVVLVGEMGEVNAMMNIDEEIQSDSLKMKSIIQSMKEKRKPIEIDLGELGKQFVYYENSSLLTRLQYYPMILILIIILFVYFSYWYFKTLKNTEQSFLWAGMAKETAHQIGTPLSSLLGWVEILKMEDMDQMPVIEIEKDIHRLNQITERFSKIGSLPELHPHNVIELTETTVNYLRDRISKKVDLRFNSSKEEIRIPINQALYSWVIENLVKNAVDAMQNKGAINVYITDSDSKVTISVSDTGPGIPKPLHKRIFEPGFTTKTRGWGLGLSLAKRIIENYHKGKIFVAKSDKESGTEIRIILRK</sequence>
<keyword evidence="3" id="KW-0597">Phosphoprotein</keyword>
<dbReference type="SUPFAM" id="SSF55874">
    <property type="entry name" value="ATPase domain of HSP90 chaperone/DNA topoisomerase II/histidine kinase"/>
    <property type="match status" value="1"/>
</dbReference>
<dbReference type="PANTHER" id="PTHR43065:SF10">
    <property type="entry name" value="PEROXIDE STRESS-ACTIVATED HISTIDINE KINASE MAK3"/>
    <property type="match status" value="1"/>
</dbReference>
<dbReference type="EC" id="2.7.13.3" evidence="2"/>
<evidence type="ECO:0000259" key="10">
    <source>
        <dbReference type="PROSITE" id="PS50109"/>
    </source>
</evidence>
<evidence type="ECO:0000313" key="11">
    <source>
        <dbReference type="EMBL" id="MET3731111.1"/>
    </source>
</evidence>
<evidence type="ECO:0000256" key="3">
    <source>
        <dbReference type="ARBA" id="ARBA00022553"/>
    </source>
</evidence>
<evidence type="ECO:0000313" key="12">
    <source>
        <dbReference type="Proteomes" id="UP001549146"/>
    </source>
</evidence>
<dbReference type="InterPro" id="IPR005467">
    <property type="entry name" value="His_kinase_dom"/>
</dbReference>
<dbReference type="CDD" id="cd00075">
    <property type="entry name" value="HATPase"/>
    <property type="match status" value="1"/>
</dbReference>
<reference evidence="11 12" key="1">
    <citation type="submission" date="2024-06" db="EMBL/GenBank/DDBJ databases">
        <title>Genomic Encyclopedia of Type Strains, Phase IV (KMG-IV): sequencing the most valuable type-strain genomes for metagenomic binning, comparative biology and taxonomic classification.</title>
        <authorList>
            <person name="Goeker M."/>
        </authorList>
    </citation>
    <scope>NUCLEOTIDE SEQUENCE [LARGE SCALE GENOMIC DNA]</scope>
    <source>
        <strain evidence="11 12">DSM 29388</strain>
    </source>
</reference>
<comment type="catalytic activity">
    <reaction evidence="1">
        <text>ATP + protein L-histidine = ADP + protein N-phospho-L-histidine.</text>
        <dbReference type="EC" id="2.7.13.3"/>
    </reaction>
</comment>
<dbReference type="Pfam" id="PF02518">
    <property type="entry name" value="HATPase_c"/>
    <property type="match status" value="1"/>
</dbReference>
<dbReference type="InterPro" id="IPR004358">
    <property type="entry name" value="Sig_transdc_His_kin-like_C"/>
</dbReference>
<dbReference type="InterPro" id="IPR036890">
    <property type="entry name" value="HATPase_C_sf"/>
</dbReference>
<keyword evidence="8" id="KW-0902">Two-component regulatory system</keyword>
<dbReference type="PANTHER" id="PTHR43065">
    <property type="entry name" value="SENSOR HISTIDINE KINASE"/>
    <property type="match status" value="1"/>
</dbReference>
<dbReference type="RefSeq" id="WP_354507069.1">
    <property type="nucleotide sequence ID" value="NZ_JBEPMO010000003.1"/>
</dbReference>
<name>A0ABV2LRA5_9FLAO</name>
<keyword evidence="6" id="KW-0418">Kinase</keyword>
<dbReference type="CDD" id="cd00082">
    <property type="entry name" value="HisKA"/>
    <property type="match status" value="1"/>
</dbReference>